<dbReference type="InterPro" id="IPR052760">
    <property type="entry name" value="Mitochondrial_malonyltrans"/>
</dbReference>
<dbReference type="GO" id="GO:0016740">
    <property type="term" value="F:transferase activity"/>
    <property type="evidence" value="ECO:0007669"/>
    <property type="project" value="InterPro"/>
</dbReference>
<dbReference type="Proteomes" id="UP000249218">
    <property type="component" value="Unassembled WGS sequence"/>
</dbReference>
<dbReference type="AlphaFoldDB" id="A0A2W1BF13"/>
<evidence type="ECO:0000313" key="1">
    <source>
        <dbReference type="EMBL" id="PZC73398.1"/>
    </source>
</evidence>
<accession>A0A2W1BF13</accession>
<evidence type="ECO:0008006" key="3">
    <source>
        <dbReference type="Google" id="ProtNLM"/>
    </source>
</evidence>
<dbReference type="PANTHER" id="PTHR47170">
    <property type="entry name" value="MALONYL-COA ACP TRANSACYLASE, ACP-BINDING"/>
    <property type="match status" value="1"/>
</dbReference>
<reference evidence="1 2" key="1">
    <citation type="journal article" date="2017" name="BMC Biol.">
        <title>Genomic innovations, transcriptional plasticity and gene loss underlying the evolution and divergence of two highly polyphagous and invasive Helicoverpa pest species.</title>
        <authorList>
            <person name="Pearce S.L."/>
            <person name="Clarke D.F."/>
            <person name="East P.D."/>
            <person name="Elfekih S."/>
            <person name="Gordon K.H."/>
            <person name="Jermiin L.S."/>
            <person name="McGaughran A."/>
            <person name="Oakeshott J.G."/>
            <person name="Papanikolaou A."/>
            <person name="Perera O.P."/>
            <person name="Rane R.V."/>
            <person name="Richards S."/>
            <person name="Tay W.T."/>
            <person name="Walsh T.K."/>
            <person name="Anderson A."/>
            <person name="Anderson C.J."/>
            <person name="Asgari S."/>
            <person name="Board P.G."/>
            <person name="Bretschneider A."/>
            <person name="Campbell P.M."/>
            <person name="Chertemps T."/>
            <person name="Christeller J.T."/>
            <person name="Coppin C.W."/>
            <person name="Downes S.J."/>
            <person name="Duan G."/>
            <person name="Farnsworth C.A."/>
            <person name="Good R.T."/>
            <person name="Han L.B."/>
            <person name="Han Y.C."/>
            <person name="Hatje K."/>
            <person name="Horne I."/>
            <person name="Huang Y.P."/>
            <person name="Hughes D.S."/>
            <person name="Jacquin-Joly E."/>
            <person name="James W."/>
            <person name="Jhangiani S."/>
            <person name="Kollmar M."/>
            <person name="Kuwar S.S."/>
            <person name="Li S."/>
            <person name="Liu N.Y."/>
            <person name="Maibeche M.T."/>
            <person name="Miller J.R."/>
            <person name="Montagne N."/>
            <person name="Perry T."/>
            <person name="Qu J."/>
            <person name="Song S.V."/>
            <person name="Sutton G.G."/>
            <person name="Vogel H."/>
            <person name="Walenz B.P."/>
            <person name="Xu W."/>
            <person name="Zhang H.J."/>
            <person name="Zou Z."/>
            <person name="Batterham P."/>
            <person name="Edwards O.R."/>
            <person name="Feyereisen R."/>
            <person name="Gibbs R.A."/>
            <person name="Heckel D.G."/>
            <person name="McGrath A."/>
            <person name="Robin C."/>
            <person name="Scherer S.E."/>
            <person name="Worley K.C."/>
            <person name="Wu Y.D."/>
        </authorList>
    </citation>
    <scope>NUCLEOTIDE SEQUENCE [LARGE SCALE GENOMIC DNA]</scope>
    <source>
        <strain evidence="1">Harm_GR_Male_#8</strain>
        <tissue evidence="1">Whole organism</tissue>
    </source>
</reference>
<protein>
    <recommendedName>
        <fullName evidence="3">Malonyl-CoA:ACP transacylase (MAT) domain-containing protein</fullName>
    </recommendedName>
</protein>
<keyword evidence="2" id="KW-1185">Reference proteome</keyword>
<dbReference type="OrthoDB" id="541883at2759"/>
<name>A0A2W1BF13_HELAM</name>
<evidence type="ECO:0000313" key="2">
    <source>
        <dbReference type="Proteomes" id="UP000249218"/>
    </source>
</evidence>
<dbReference type="SUPFAM" id="SSF52151">
    <property type="entry name" value="FabD/lysophospholipase-like"/>
    <property type="match status" value="1"/>
</dbReference>
<dbReference type="EMBL" id="KZ150107">
    <property type="protein sequence ID" value="PZC73398.1"/>
    <property type="molecule type" value="Genomic_DNA"/>
</dbReference>
<proteinExistence type="predicted"/>
<sequence length="230" mass="25406">MIYFKEMRHINRMFCKICSPPKFARACSKSSQVNGKTDESPLRRLLDEASTYGEAETQAAEPEMRWATQPYAARASPTEPPRVQPRDTAVLLFPGQGSQYVGMGRRLMDIPAAKRLYELASTVVGWDVGRVCVEGPEEELERRCQTAVLVTSLAALERAREERAGALERVRAAAGFSLGEFGALTLAALYSRPRGEQFPLTLALGPGSTLRSTLRQVNARAWDSSLQIDV</sequence>
<dbReference type="InterPro" id="IPR016035">
    <property type="entry name" value="Acyl_Trfase/lysoPLipase"/>
</dbReference>
<dbReference type="InterPro" id="IPR001227">
    <property type="entry name" value="Ac_transferase_dom_sf"/>
</dbReference>
<dbReference type="Gene3D" id="3.40.366.10">
    <property type="entry name" value="Malonyl-Coenzyme A Acyl Carrier Protein, domain 2"/>
    <property type="match status" value="1"/>
</dbReference>
<dbReference type="PANTHER" id="PTHR47170:SF2">
    <property type="entry name" value="MALONYL-COA:ACP TRANSACYLASE (MAT) DOMAIN-CONTAINING PROTEIN"/>
    <property type="match status" value="1"/>
</dbReference>
<organism evidence="1 2">
    <name type="scientific">Helicoverpa armigera</name>
    <name type="common">Cotton bollworm</name>
    <name type="synonym">Heliothis armigera</name>
    <dbReference type="NCBI Taxonomy" id="29058"/>
    <lineage>
        <taxon>Eukaryota</taxon>
        <taxon>Metazoa</taxon>
        <taxon>Ecdysozoa</taxon>
        <taxon>Arthropoda</taxon>
        <taxon>Hexapoda</taxon>
        <taxon>Insecta</taxon>
        <taxon>Pterygota</taxon>
        <taxon>Neoptera</taxon>
        <taxon>Endopterygota</taxon>
        <taxon>Lepidoptera</taxon>
        <taxon>Glossata</taxon>
        <taxon>Ditrysia</taxon>
        <taxon>Noctuoidea</taxon>
        <taxon>Noctuidae</taxon>
        <taxon>Heliothinae</taxon>
        <taxon>Helicoverpa</taxon>
    </lineage>
</organism>
<gene>
    <name evidence="1" type="primary">HaOG209565</name>
    <name evidence="1" type="ORF">B5X24_HaOG209565</name>
</gene>